<evidence type="ECO:0000313" key="1">
    <source>
        <dbReference type="EMBL" id="GAF96382.1"/>
    </source>
</evidence>
<reference evidence="1" key="1">
    <citation type="journal article" date="2014" name="Front. Microbiol.">
        <title>High frequency of phylogenetically diverse reductive dehalogenase-homologous genes in deep subseafloor sedimentary metagenomes.</title>
        <authorList>
            <person name="Kawai M."/>
            <person name="Futagami T."/>
            <person name="Toyoda A."/>
            <person name="Takaki Y."/>
            <person name="Nishi S."/>
            <person name="Hori S."/>
            <person name="Arai W."/>
            <person name="Tsubouchi T."/>
            <person name="Morono Y."/>
            <person name="Uchiyama I."/>
            <person name="Ito T."/>
            <person name="Fujiyama A."/>
            <person name="Inagaki F."/>
            <person name="Takami H."/>
        </authorList>
    </citation>
    <scope>NUCLEOTIDE SEQUENCE</scope>
    <source>
        <strain evidence="1">Expedition CK06-06</strain>
    </source>
</reference>
<dbReference type="EMBL" id="BARS01015970">
    <property type="protein sequence ID" value="GAF96382.1"/>
    <property type="molecule type" value="Genomic_DNA"/>
</dbReference>
<proteinExistence type="predicted"/>
<dbReference type="AlphaFoldDB" id="X0U7N6"/>
<sequence length="53" mass="6164">MLIQWAAEKAVELAGGIPVRPRVFWQKVEKQEILEIQVIRESFEDAKIKGRDN</sequence>
<name>X0U7N6_9ZZZZ</name>
<protein>
    <submittedName>
        <fullName evidence="1">Uncharacterized protein</fullName>
    </submittedName>
</protein>
<gene>
    <name evidence="1" type="ORF">S01H1_26355</name>
</gene>
<organism evidence="1">
    <name type="scientific">marine sediment metagenome</name>
    <dbReference type="NCBI Taxonomy" id="412755"/>
    <lineage>
        <taxon>unclassified sequences</taxon>
        <taxon>metagenomes</taxon>
        <taxon>ecological metagenomes</taxon>
    </lineage>
</organism>
<comment type="caution">
    <text evidence="1">The sequence shown here is derived from an EMBL/GenBank/DDBJ whole genome shotgun (WGS) entry which is preliminary data.</text>
</comment>
<accession>X0U7N6</accession>